<dbReference type="SUPFAM" id="SSF53335">
    <property type="entry name" value="S-adenosyl-L-methionine-dependent methyltransferases"/>
    <property type="match status" value="1"/>
</dbReference>
<evidence type="ECO:0000256" key="1">
    <source>
        <dbReference type="ARBA" id="ARBA00006594"/>
    </source>
</evidence>
<dbReference type="GO" id="GO:0032259">
    <property type="term" value="P:methylation"/>
    <property type="evidence" value="ECO:0007669"/>
    <property type="project" value="UniProtKB-KW"/>
</dbReference>
<evidence type="ECO:0000256" key="4">
    <source>
        <dbReference type="ARBA" id="ARBA00022679"/>
    </source>
</evidence>
<dbReference type="InterPro" id="IPR050953">
    <property type="entry name" value="N4_N6_ade-DNA_methylase"/>
</dbReference>
<dbReference type="PROSITE" id="PS00092">
    <property type="entry name" value="N6_MTASE"/>
    <property type="match status" value="1"/>
</dbReference>
<comment type="catalytic activity">
    <reaction evidence="6">
        <text>a 2'-deoxyadenosine in DNA + S-adenosyl-L-methionine = an N(6)-methyl-2'-deoxyadenosine in DNA + S-adenosyl-L-homocysteine + H(+)</text>
        <dbReference type="Rhea" id="RHEA:15197"/>
        <dbReference type="Rhea" id="RHEA-COMP:12418"/>
        <dbReference type="Rhea" id="RHEA-COMP:12419"/>
        <dbReference type="ChEBI" id="CHEBI:15378"/>
        <dbReference type="ChEBI" id="CHEBI:57856"/>
        <dbReference type="ChEBI" id="CHEBI:59789"/>
        <dbReference type="ChEBI" id="CHEBI:90615"/>
        <dbReference type="ChEBI" id="CHEBI:90616"/>
        <dbReference type="EC" id="2.1.1.72"/>
    </reaction>
</comment>
<dbReference type="InterPro" id="IPR029063">
    <property type="entry name" value="SAM-dependent_MTases_sf"/>
</dbReference>
<dbReference type="InterPro" id="IPR002052">
    <property type="entry name" value="DNA_methylase_N6_adenine_CS"/>
</dbReference>
<sequence>MGSKAFAKALTATGYLLPDGGPAPGLARAGEDGGARLRAILSDNRVGLQADAVFSAQSVPTAIFKDAGDEAPSERQIAQWHEAAWNVGVAPLLWIITPTDIRLYDCYASPAKKNPQQIATEPLDVFSLQAEDRLQSLDAMCGRYATETGAFWSSAIGKRIDRRHRVDRQLLDEISALEDLLTALPPANGVPHPDEKEEAQASRDFAQRLIGRCIFTSYLVDRGIAQPFLPQELSADVADMFATVNSAFRLFQWLRNTFNGDLFPMDDPGAEHQRLSGAHLELLRDFVQGRSLLSGQGRLFRFRFDAIPIDLVSSIYQQFARSSAADDAHTQGLHYTPVELVHLTLDPVFEALPADARVIDPTCGSGAFLVEAFRRLVWKHTQGKTASRTVVREVLYNQLYGIDINKSALGIAAFSLYLAALELDEEQVRDIQDLKFHRLIGVTLFEADTVNDELPDLITQRPFDAVVGNPPWTFVKKATASRKRKLNDPQSSRPRRSPDQEFLWIASRLAGEAGRVGMIMKASPFFSKDAHAIQSREALLSTLHPAALVNLSALRKEDLFPDATGPALMFFGRCALIDRQDRMLVGSIPWTPDFRRNGVFHVGPGELKSVPLSRVLQTPAMLKATAFGTARDGWLIEKLERTFPTLEQVLDSYGLSARGQGVKIKGNGVERPPQHYYQLDFVTTSAYSPLRLVPQALTKFTHEWLHRSRKQRSEIFEGPLLLCPKGNQADAIELGRYSATVVEQSVVFNESFFGISFAGKELSAARVLSAILNSSLTSFQLALGGGAWGLERPTVEPHDLLSLRVPNLSEVGTDLLEAVLSAEANVANAPDDIELIAALDHSVCELYGLDRNEAILASDGVRHARALLFESRAQRMALVKPPSSADLTAYASEVIRTVNAYLRARGTRHLEAVIYPRHIVSGNAFDGTPGVDVVRFSMAAGAPSVVPRIHQGSDAEVAPLAALVRGRVNPDVPPYLNERRQIRVYDQDALFILKPSEVRYWTRTAGLNDGDAVLADHWIKGLHASIT</sequence>
<evidence type="ECO:0000256" key="7">
    <source>
        <dbReference type="SAM" id="MobiDB-lite"/>
    </source>
</evidence>
<comment type="caution">
    <text evidence="9">The sequence shown here is derived from an EMBL/GenBank/DDBJ whole genome shotgun (WGS) entry which is preliminary data.</text>
</comment>
<dbReference type="PRINTS" id="PR00507">
    <property type="entry name" value="N12N6MTFRASE"/>
</dbReference>
<dbReference type="PANTHER" id="PTHR33841">
    <property type="entry name" value="DNA METHYLTRANSFERASE YEEA-RELATED"/>
    <property type="match status" value="1"/>
</dbReference>
<comment type="similarity">
    <text evidence="1">Belongs to the N(4)/N(6)-methyltransferase family.</text>
</comment>
<feature type="region of interest" description="Disordered" evidence="7">
    <location>
        <begin position="478"/>
        <end position="498"/>
    </location>
</feature>
<dbReference type="RefSeq" id="WP_236270031.1">
    <property type="nucleotide sequence ID" value="NZ_WKDU01000007.1"/>
</dbReference>
<dbReference type="GO" id="GO:0008168">
    <property type="term" value="F:methyltransferase activity"/>
    <property type="evidence" value="ECO:0007669"/>
    <property type="project" value="UniProtKB-KW"/>
</dbReference>
<evidence type="ECO:0000256" key="3">
    <source>
        <dbReference type="ARBA" id="ARBA00022603"/>
    </source>
</evidence>
<accession>A0ABS9FKV7</accession>
<dbReference type="Pfam" id="PF02384">
    <property type="entry name" value="N6_Mtase"/>
    <property type="match status" value="1"/>
</dbReference>
<keyword evidence="4" id="KW-0808">Transferase</keyword>
<evidence type="ECO:0000313" key="9">
    <source>
        <dbReference type="EMBL" id="MCF5152771.1"/>
    </source>
</evidence>
<evidence type="ECO:0000256" key="2">
    <source>
        <dbReference type="ARBA" id="ARBA00011900"/>
    </source>
</evidence>
<keyword evidence="3 9" id="KW-0489">Methyltransferase</keyword>
<keyword evidence="10" id="KW-1185">Reference proteome</keyword>
<evidence type="ECO:0000259" key="8">
    <source>
        <dbReference type="Pfam" id="PF02384"/>
    </source>
</evidence>
<dbReference type="EMBL" id="WKDU01000007">
    <property type="protein sequence ID" value="MCF5152771.1"/>
    <property type="molecule type" value="Genomic_DNA"/>
</dbReference>
<keyword evidence="5" id="KW-0680">Restriction system</keyword>
<evidence type="ECO:0000256" key="6">
    <source>
        <dbReference type="ARBA" id="ARBA00047942"/>
    </source>
</evidence>
<dbReference type="Gene3D" id="3.40.50.150">
    <property type="entry name" value="Vaccinia Virus protein VP39"/>
    <property type="match status" value="1"/>
</dbReference>
<evidence type="ECO:0000313" key="10">
    <source>
        <dbReference type="Proteomes" id="UP000814074"/>
    </source>
</evidence>
<dbReference type="InterPro" id="IPR003356">
    <property type="entry name" value="DNA_methylase_A-5"/>
</dbReference>
<evidence type="ECO:0000256" key="5">
    <source>
        <dbReference type="ARBA" id="ARBA00022747"/>
    </source>
</evidence>
<gene>
    <name evidence="9" type="ORF">GIW47_09065</name>
</gene>
<name>A0ABS9FKV7_9PSED</name>
<dbReference type="PANTHER" id="PTHR33841:SF1">
    <property type="entry name" value="DNA METHYLTRANSFERASE A"/>
    <property type="match status" value="1"/>
</dbReference>
<dbReference type="Proteomes" id="UP000814074">
    <property type="component" value="Unassembled WGS sequence"/>
</dbReference>
<feature type="domain" description="DNA methylase adenine-specific" evidence="8">
    <location>
        <begin position="309"/>
        <end position="551"/>
    </location>
</feature>
<protein>
    <recommendedName>
        <fullName evidence="2">site-specific DNA-methyltransferase (adenine-specific)</fullName>
        <ecNumber evidence="2">2.1.1.72</ecNumber>
    </recommendedName>
</protein>
<proteinExistence type="inferred from homology"/>
<organism evidence="9 10">
    <name type="scientific">Pseudomonas lactis</name>
    <dbReference type="NCBI Taxonomy" id="1615674"/>
    <lineage>
        <taxon>Bacteria</taxon>
        <taxon>Pseudomonadati</taxon>
        <taxon>Pseudomonadota</taxon>
        <taxon>Gammaproteobacteria</taxon>
        <taxon>Pseudomonadales</taxon>
        <taxon>Pseudomonadaceae</taxon>
        <taxon>Pseudomonas</taxon>
    </lineage>
</organism>
<reference evidence="9 10" key="1">
    <citation type="submission" date="2019-11" db="EMBL/GenBank/DDBJ databases">
        <title>Epiphytic Pseudomonas syringae from cherry orchards.</title>
        <authorList>
            <person name="Hulin M.T."/>
        </authorList>
    </citation>
    <scope>NUCLEOTIDE SEQUENCE [LARGE SCALE GENOMIC DNA]</scope>
    <source>
        <strain evidence="9 10">PA-6-3B</strain>
    </source>
</reference>
<dbReference type="EC" id="2.1.1.72" evidence="2"/>